<name>A0A835ZEH7_9STRA</name>
<dbReference type="PROSITE" id="PS51746">
    <property type="entry name" value="PPM_2"/>
    <property type="match status" value="1"/>
</dbReference>
<evidence type="ECO:0000259" key="1">
    <source>
        <dbReference type="PROSITE" id="PS51746"/>
    </source>
</evidence>
<dbReference type="Gene3D" id="3.60.40.10">
    <property type="entry name" value="PPM-type phosphatase domain"/>
    <property type="match status" value="1"/>
</dbReference>
<reference evidence="2" key="1">
    <citation type="submission" date="2021-02" db="EMBL/GenBank/DDBJ databases">
        <title>First Annotated Genome of the Yellow-green Alga Tribonema minus.</title>
        <authorList>
            <person name="Mahan K.M."/>
        </authorList>
    </citation>
    <scope>NUCLEOTIDE SEQUENCE</scope>
    <source>
        <strain evidence="2">UTEX B ZZ1240</strain>
    </source>
</reference>
<dbReference type="InterPro" id="IPR015655">
    <property type="entry name" value="PP2C"/>
</dbReference>
<sequence>MGCLPSKPEAPAFRAGAGATFRPGGPDERKELEVVRHAALRVSAAACRMQGWRRTQEDVAVALPGAPDAPDVLLCGVFDGHSGSVSATLAAARMFPAVLRTKAWGAGDAEAALVQGFLDVDAALREARARDGTTAVCAVVAARALWVANCGDSRALL</sequence>
<gene>
    <name evidence="2" type="ORF">JKP88DRAFT_303290</name>
</gene>
<evidence type="ECO:0000313" key="2">
    <source>
        <dbReference type="EMBL" id="KAG5188899.1"/>
    </source>
</evidence>
<dbReference type="InterPro" id="IPR001932">
    <property type="entry name" value="PPM-type_phosphatase-like_dom"/>
</dbReference>
<protein>
    <submittedName>
        <fullName evidence="2">Phosphatase 2C-like domain-containing protein</fullName>
    </submittedName>
</protein>
<dbReference type="CDD" id="cd00143">
    <property type="entry name" value="PP2Cc"/>
    <property type="match status" value="1"/>
</dbReference>
<proteinExistence type="predicted"/>
<organism evidence="2 3">
    <name type="scientific">Tribonema minus</name>
    <dbReference type="NCBI Taxonomy" id="303371"/>
    <lineage>
        <taxon>Eukaryota</taxon>
        <taxon>Sar</taxon>
        <taxon>Stramenopiles</taxon>
        <taxon>Ochrophyta</taxon>
        <taxon>PX clade</taxon>
        <taxon>Xanthophyceae</taxon>
        <taxon>Tribonematales</taxon>
        <taxon>Tribonemataceae</taxon>
        <taxon>Tribonema</taxon>
    </lineage>
</organism>
<comment type="caution">
    <text evidence="2">The sequence shown here is derived from an EMBL/GenBank/DDBJ whole genome shotgun (WGS) entry which is preliminary data.</text>
</comment>
<dbReference type="GO" id="GO:0004722">
    <property type="term" value="F:protein serine/threonine phosphatase activity"/>
    <property type="evidence" value="ECO:0007669"/>
    <property type="project" value="InterPro"/>
</dbReference>
<dbReference type="PANTHER" id="PTHR47992">
    <property type="entry name" value="PROTEIN PHOSPHATASE"/>
    <property type="match status" value="1"/>
</dbReference>
<dbReference type="OrthoDB" id="10264738at2759"/>
<accession>A0A835ZEH7</accession>
<feature type="domain" description="PPM-type phosphatase" evidence="1">
    <location>
        <begin position="43"/>
        <end position="157"/>
    </location>
</feature>
<dbReference type="Pfam" id="PF00481">
    <property type="entry name" value="PP2C"/>
    <property type="match status" value="1"/>
</dbReference>
<evidence type="ECO:0000313" key="3">
    <source>
        <dbReference type="Proteomes" id="UP000664859"/>
    </source>
</evidence>
<dbReference type="AlphaFoldDB" id="A0A835ZEH7"/>
<dbReference type="EMBL" id="JAFCMP010000060">
    <property type="protein sequence ID" value="KAG5188899.1"/>
    <property type="molecule type" value="Genomic_DNA"/>
</dbReference>
<feature type="non-terminal residue" evidence="2">
    <location>
        <position position="1"/>
    </location>
</feature>
<keyword evidence="3" id="KW-1185">Reference proteome</keyword>
<dbReference type="Proteomes" id="UP000664859">
    <property type="component" value="Unassembled WGS sequence"/>
</dbReference>
<dbReference type="InterPro" id="IPR036457">
    <property type="entry name" value="PPM-type-like_dom_sf"/>
</dbReference>
<dbReference type="SUPFAM" id="SSF81606">
    <property type="entry name" value="PP2C-like"/>
    <property type="match status" value="1"/>
</dbReference>